<evidence type="ECO:0000313" key="2">
    <source>
        <dbReference type="EMBL" id="JAH10612.1"/>
    </source>
</evidence>
<organism evidence="2">
    <name type="scientific">Anguilla anguilla</name>
    <name type="common">European freshwater eel</name>
    <name type="synonym">Muraena anguilla</name>
    <dbReference type="NCBI Taxonomy" id="7936"/>
    <lineage>
        <taxon>Eukaryota</taxon>
        <taxon>Metazoa</taxon>
        <taxon>Chordata</taxon>
        <taxon>Craniata</taxon>
        <taxon>Vertebrata</taxon>
        <taxon>Euteleostomi</taxon>
        <taxon>Actinopterygii</taxon>
        <taxon>Neopterygii</taxon>
        <taxon>Teleostei</taxon>
        <taxon>Anguilliformes</taxon>
        <taxon>Anguillidae</taxon>
        <taxon>Anguilla</taxon>
    </lineage>
</organism>
<accession>A0A0E9Q262</accession>
<protein>
    <submittedName>
        <fullName evidence="2">Uncharacterized protein</fullName>
    </submittedName>
</protein>
<proteinExistence type="predicted"/>
<keyword evidence="1" id="KW-0472">Membrane</keyword>
<reference evidence="2" key="2">
    <citation type="journal article" date="2015" name="Fish Shellfish Immunol.">
        <title>Early steps in the European eel (Anguilla anguilla)-Vibrio vulnificus interaction in the gills: Role of the RtxA13 toxin.</title>
        <authorList>
            <person name="Callol A."/>
            <person name="Pajuelo D."/>
            <person name="Ebbesson L."/>
            <person name="Teles M."/>
            <person name="MacKenzie S."/>
            <person name="Amaro C."/>
        </authorList>
    </citation>
    <scope>NUCLEOTIDE SEQUENCE</scope>
</reference>
<reference evidence="2" key="1">
    <citation type="submission" date="2014-11" db="EMBL/GenBank/DDBJ databases">
        <authorList>
            <person name="Amaro Gonzalez C."/>
        </authorList>
    </citation>
    <scope>NUCLEOTIDE SEQUENCE</scope>
</reference>
<name>A0A0E9Q262_ANGAN</name>
<feature type="transmembrane region" description="Helical" evidence="1">
    <location>
        <begin position="14"/>
        <end position="35"/>
    </location>
</feature>
<dbReference type="AlphaFoldDB" id="A0A0E9Q262"/>
<keyword evidence="1" id="KW-1133">Transmembrane helix</keyword>
<dbReference type="EMBL" id="GBXM01097965">
    <property type="protein sequence ID" value="JAH10612.1"/>
    <property type="molecule type" value="Transcribed_RNA"/>
</dbReference>
<keyword evidence="1" id="KW-0812">Transmembrane</keyword>
<sequence>MEFVRLLKGLNTNITFILCVNEQCLLLVIGVISYFRNFSSRFSFISKIQFQPRFHRSKIIGKTD</sequence>
<evidence type="ECO:0000256" key="1">
    <source>
        <dbReference type="SAM" id="Phobius"/>
    </source>
</evidence>